<reference evidence="2" key="1">
    <citation type="journal article" date="2019" name="Int. J. Syst. Evol. Microbiol.">
        <title>The Global Catalogue of Microorganisms (GCM) 10K type strain sequencing project: providing services to taxonomists for standard genome sequencing and annotation.</title>
        <authorList>
            <consortium name="The Broad Institute Genomics Platform"/>
            <consortium name="The Broad Institute Genome Sequencing Center for Infectious Disease"/>
            <person name="Wu L."/>
            <person name="Ma J."/>
        </authorList>
    </citation>
    <scope>NUCLEOTIDE SEQUENCE [LARGE SCALE GENOMIC DNA]</scope>
    <source>
        <strain evidence="2">CCUG 57113</strain>
    </source>
</reference>
<gene>
    <name evidence="1" type="ORF">ACFPPD_09370</name>
</gene>
<dbReference type="InterPro" id="IPR012341">
    <property type="entry name" value="6hp_glycosidase-like_sf"/>
</dbReference>
<dbReference type="PANTHER" id="PTHR31047:SF0">
    <property type="entry name" value="MEIOTICALLY UP-REGULATED GENE 157 PROTEIN"/>
    <property type="match status" value="1"/>
</dbReference>
<dbReference type="Proteomes" id="UP001596105">
    <property type="component" value="Unassembled WGS sequence"/>
</dbReference>
<keyword evidence="2" id="KW-1185">Reference proteome</keyword>
<name>A0ABW0LV78_9BACL</name>
<keyword evidence="1" id="KW-0378">Hydrolase</keyword>
<comment type="caution">
    <text evidence="1">The sequence shown here is derived from an EMBL/GenBank/DDBJ whole genome shotgun (WGS) entry which is preliminary data.</text>
</comment>
<proteinExistence type="predicted"/>
<dbReference type="RefSeq" id="WP_209748887.1">
    <property type="nucleotide sequence ID" value="NZ_JBHSMH010000022.1"/>
</dbReference>
<dbReference type="SUPFAM" id="SSF48208">
    <property type="entry name" value="Six-hairpin glycosidases"/>
    <property type="match status" value="1"/>
</dbReference>
<dbReference type="EMBL" id="JBHSMH010000022">
    <property type="protein sequence ID" value="MFC5468932.1"/>
    <property type="molecule type" value="Genomic_DNA"/>
</dbReference>
<dbReference type="PANTHER" id="PTHR31047">
    <property type="entry name" value="MEIOTICALLY UP-REGULATED GENE 157 PROTEIN"/>
    <property type="match status" value="1"/>
</dbReference>
<protein>
    <submittedName>
        <fullName evidence="1">Glycoside hydrolase family 125 protein</fullName>
    </submittedName>
</protein>
<organism evidence="1 2">
    <name type="scientific">Cohnella suwonensis</name>
    <dbReference type="NCBI Taxonomy" id="696072"/>
    <lineage>
        <taxon>Bacteria</taxon>
        <taxon>Bacillati</taxon>
        <taxon>Bacillota</taxon>
        <taxon>Bacilli</taxon>
        <taxon>Bacillales</taxon>
        <taxon>Paenibacillaceae</taxon>
        <taxon>Cohnella</taxon>
    </lineage>
</organism>
<dbReference type="SMART" id="SM01149">
    <property type="entry name" value="DUF1237"/>
    <property type="match status" value="1"/>
</dbReference>
<dbReference type="PIRSF" id="PIRSF028846">
    <property type="entry name" value="UCP028846"/>
    <property type="match status" value="1"/>
</dbReference>
<evidence type="ECO:0000313" key="1">
    <source>
        <dbReference type="EMBL" id="MFC5468932.1"/>
    </source>
</evidence>
<accession>A0ABW0LV78</accession>
<dbReference type="Gene3D" id="1.50.10.10">
    <property type="match status" value="1"/>
</dbReference>
<dbReference type="InterPro" id="IPR008313">
    <property type="entry name" value="GH125"/>
</dbReference>
<dbReference type="InterPro" id="IPR008928">
    <property type="entry name" value="6-hairpin_glycosidase_sf"/>
</dbReference>
<dbReference type="Pfam" id="PF06824">
    <property type="entry name" value="Glyco_hydro_125"/>
    <property type="match status" value="1"/>
</dbReference>
<dbReference type="GO" id="GO:0016787">
    <property type="term" value="F:hydrolase activity"/>
    <property type="evidence" value="ECO:0007669"/>
    <property type="project" value="UniProtKB-KW"/>
</dbReference>
<sequence>MITISESLPASVNQLIQDVAAKLPHRPKLARMFANCFSNTLSTTVKPLPDGTTFIITGDIPAMWLRDSAAQVRPYLILAQRDEQLAELVERVVKRQFRYVQLDPYANAFNDSDNGKGHQDDLTQMNGWLWERKYEIDSLCYPIQLAYLLWKTTGRTSHLDPVFSDACRLILKVWRTEQNHETDSSYRFERTNCPPLDTLVREGKGSPVAVTGMTWSGFRPSDDACTYGYLIPSNMFAVVVLGYMAELAREALQDEALAKEAEALRTEIRQGLAAHAIVEHPEFGPIYAYETDGLGGYHLMDDANVPSLLALPYLGYCAPDDPIYLNTRRFVLSDSNPYFYRGAAAEGVGSPHTPENYIWHISLAMQALTSLDEEEVLRLLNVLERTDAGTDFLHEGFHADDSSQYTREWFSWANALFSELILSYCGFSIPSGSLTRLK</sequence>
<evidence type="ECO:0000313" key="2">
    <source>
        <dbReference type="Proteomes" id="UP001596105"/>
    </source>
</evidence>